<dbReference type="InterPro" id="IPR000571">
    <property type="entry name" value="Znf_CCCH"/>
</dbReference>
<feature type="compositionally biased region" description="Basic and acidic residues" evidence="6">
    <location>
        <begin position="36"/>
        <end position="50"/>
    </location>
</feature>
<dbReference type="Pfam" id="PF00642">
    <property type="entry name" value="zf-CCCH"/>
    <property type="match status" value="1"/>
</dbReference>
<dbReference type="PANTHER" id="PTHR14493">
    <property type="entry name" value="UNKEMPT FAMILY MEMBER"/>
    <property type="match status" value="1"/>
</dbReference>
<name>A0ABQ7YLP1_BRANA</name>
<feature type="zinc finger region" description="C3H1-type" evidence="5">
    <location>
        <begin position="101"/>
        <end position="128"/>
    </location>
</feature>
<dbReference type="PROSITE" id="PS50103">
    <property type="entry name" value="ZF_C3H1"/>
    <property type="match status" value="1"/>
</dbReference>
<comment type="caution">
    <text evidence="8">The sequence shown here is derived from an EMBL/GenBank/DDBJ whole genome shotgun (WGS) entry which is preliminary data.</text>
</comment>
<evidence type="ECO:0000256" key="6">
    <source>
        <dbReference type="SAM" id="MobiDB-lite"/>
    </source>
</evidence>
<dbReference type="Gene3D" id="3.30.1370.210">
    <property type="match status" value="1"/>
</dbReference>
<proteinExistence type="predicted"/>
<evidence type="ECO:0000259" key="7">
    <source>
        <dbReference type="PROSITE" id="PS50103"/>
    </source>
</evidence>
<keyword evidence="9" id="KW-1185">Reference proteome</keyword>
<dbReference type="InterPro" id="IPR036855">
    <property type="entry name" value="Znf_CCCH_sf"/>
</dbReference>
<reference evidence="8 9" key="1">
    <citation type="submission" date="2021-05" db="EMBL/GenBank/DDBJ databases">
        <title>Genome Assembly of Synthetic Allotetraploid Brassica napus Reveals Homoeologous Exchanges between Subgenomes.</title>
        <authorList>
            <person name="Davis J.T."/>
        </authorList>
    </citation>
    <scope>NUCLEOTIDE SEQUENCE [LARGE SCALE GENOMIC DNA]</scope>
    <source>
        <strain evidence="9">cv. Da-Ae</strain>
        <tissue evidence="8">Seedling</tissue>
    </source>
</reference>
<feature type="compositionally biased region" description="Low complexity" evidence="6">
    <location>
        <begin position="20"/>
        <end position="35"/>
    </location>
</feature>
<dbReference type="SUPFAM" id="SSF90229">
    <property type="entry name" value="CCCH zinc finger"/>
    <property type="match status" value="1"/>
</dbReference>
<keyword evidence="1 5" id="KW-0479">Metal-binding</keyword>
<accession>A0ABQ7YLP1</accession>
<feature type="region of interest" description="Disordered" evidence="6">
    <location>
        <begin position="1"/>
        <end position="53"/>
    </location>
</feature>
<evidence type="ECO:0000256" key="1">
    <source>
        <dbReference type="ARBA" id="ARBA00022723"/>
    </source>
</evidence>
<feature type="domain" description="C3H1-type" evidence="7">
    <location>
        <begin position="101"/>
        <end position="128"/>
    </location>
</feature>
<organism evidence="8 9">
    <name type="scientific">Brassica napus</name>
    <name type="common">Rape</name>
    <dbReference type="NCBI Taxonomy" id="3708"/>
    <lineage>
        <taxon>Eukaryota</taxon>
        <taxon>Viridiplantae</taxon>
        <taxon>Streptophyta</taxon>
        <taxon>Embryophyta</taxon>
        <taxon>Tracheophyta</taxon>
        <taxon>Spermatophyta</taxon>
        <taxon>Magnoliopsida</taxon>
        <taxon>eudicotyledons</taxon>
        <taxon>Gunneridae</taxon>
        <taxon>Pentapetalae</taxon>
        <taxon>rosids</taxon>
        <taxon>malvids</taxon>
        <taxon>Brassicales</taxon>
        <taxon>Brassicaceae</taxon>
        <taxon>Brassiceae</taxon>
        <taxon>Brassica</taxon>
    </lineage>
</organism>
<dbReference type="EMBL" id="JAGKQM010000017">
    <property type="protein sequence ID" value="KAH0869033.1"/>
    <property type="molecule type" value="Genomic_DNA"/>
</dbReference>
<sequence length="475" mass="52310">MDVEHHNSGHIGRPTVVIPSRKLLSSAKSPSSASSPRRDGNDQKDYHYDSDSDDPYAGDHFRMYEFKIRRCTRSRSHDWTDCPFSHPGEKARRRDPRRYHYTGDVCPEFRHGGDCSRGDECGFAHGVFECWLHPSRYRTEACKDGKQCTRKICFFAHSPPQLRVLPPPESFVSGGGGSALSSPASVLSNKSNGCCVFCSHSPTSPLLGLAHSPSSSPPLSPANKVAAVSRLSSHRSAVKYKEVLNELINSLDSFGLTQALTAASPSSMVTMPVSTASMLASSSLSNHYHHRLPPWLDVGDRDLQFALSPSSTPSYLNGQLQLQLQPPPPSFFSEEFTPRGGRVSDFTATATAAAEARDKSSFEIGSNGDLDLGWVKQIVETVKEKINDQLTQDRSTETNHLTQAEINTLVLRETPIIKDHRFGFGTLPEPGQPPSSARFMPNLDQDEQLRIASEKIALAYEKIAMANEKIVTLEE</sequence>
<dbReference type="PANTHER" id="PTHR14493:SF105">
    <property type="entry name" value="C3H1-TYPE DOMAIN-CONTAINING PROTEIN"/>
    <property type="match status" value="1"/>
</dbReference>
<keyword evidence="3 5" id="KW-0862">Zinc</keyword>
<evidence type="ECO:0000313" key="8">
    <source>
        <dbReference type="EMBL" id="KAH0869033.1"/>
    </source>
</evidence>
<keyword evidence="4" id="KW-0238">DNA-binding</keyword>
<dbReference type="InterPro" id="IPR045234">
    <property type="entry name" value="Unkempt-like"/>
</dbReference>
<evidence type="ECO:0000313" key="9">
    <source>
        <dbReference type="Proteomes" id="UP000824890"/>
    </source>
</evidence>
<dbReference type="Pfam" id="PF25512">
    <property type="entry name" value="zf-CCCH_AtC3H23"/>
    <property type="match status" value="1"/>
</dbReference>
<gene>
    <name evidence="8" type="ORF">HID58_076055</name>
</gene>
<protein>
    <recommendedName>
        <fullName evidence="7">C3H1-type domain-containing protein</fullName>
    </recommendedName>
</protein>
<evidence type="ECO:0000256" key="3">
    <source>
        <dbReference type="ARBA" id="ARBA00022833"/>
    </source>
</evidence>
<evidence type="ECO:0000256" key="2">
    <source>
        <dbReference type="ARBA" id="ARBA00022771"/>
    </source>
</evidence>
<evidence type="ECO:0000256" key="4">
    <source>
        <dbReference type="ARBA" id="ARBA00023125"/>
    </source>
</evidence>
<dbReference type="InterPro" id="IPR057444">
    <property type="entry name" value="Znf-CCCH_AtC3H23-like"/>
</dbReference>
<evidence type="ECO:0000256" key="5">
    <source>
        <dbReference type="PROSITE-ProRule" id="PRU00723"/>
    </source>
</evidence>
<keyword evidence="2 5" id="KW-0863">Zinc-finger</keyword>
<dbReference type="Proteomes" id="UP000824890">
    <property type="component" value="Unassembled WGS sequence"/>
</dbReference>
<dbReference type="SMART" id="SM00356">
    <property type="entry name" value="ZnF_C3H1"/>
    <property type="match status" value="2"/>
</dbReference>